<sequence>MAGSAAVEDAGSAGCGGGDTGWAAVGESAVMSQRLGQGYDENRGVGAAAGGP</sequence>
<organism evidence="2 3">
    <name type="scientific">Actinoplanes couchii</name>
    <dbReference type="NCBI Taxonomy" id="403638"/>
    <lineage>
        <taxon>Bacteria</taxon>
        <taxon>Bacillati</taxon>
        <taxon>Actinomycetota</taxon>
        <taxon>Actinomycetes</taxon>
        <taxon>Micromonosporales</taxon>
        <taxon>Micromonosporaceae</taxon>
        <taxon>Actinoplanes</taxon>
    </lineage>
</organism>
<protein>
    <submittedName>
        <fullName evidence="2">Uncharacterized protein</fullName>
    </submittedName>
</protein>
<keyword evidence="3" id="KW-1185">Reference proteome</keyword>
<gene>
    <name evidence="2" type="ORF">Aco03nite_005610</name>
</gene>
<evidence type="ECO:0000313" key="3">
    <source>
        <dbReference type="Proteomes" id="UP000612282"/>
    </source>
</evidence>
<evidence type="ECO:0000313" key="2">
    <source>
        <dbReference type="EMBL" id="GID52157.1"/>
    </source>
</evidence>
<accession>A0ABQ3X115</accession>
<comment type="caution">
    <text evidence="2">The sequence shown here is derived from an EMBL/GenBank/DDBJ whole genome shotgun (WGS) entry which is preliminary data.</text>
</comment>
<dbReference type="EMBL" id="BOMG01000011">
    <property type="protein sequence ID" value="GID52157.1"/>
    <property type="molecule type" value="Genomic_DNA"/>
</dbReference>
<evidence type="ECO:0000256" key="1">
    <source>
        <dbReference type="SAM" id="MobiDB-lite"/>
    </source>
</evidence>
<reference evidence="2 3" key="1">
    <citation type="submission" date="2021-01" db="EMBL/GenBank/DDBJ databases">
        <title>Whole genome shotgun sequence of Actinoplanes couchii NBRC 106145.</title>
        <authorList>
            <person name="Komaki H."/>
            <person name="Tamura T."/>
        </authorList>
    </citation>
    <scope>NUCLEOTIDE SEQUENCE [LARGE SCALE GENOMIC DNA]</scope>
    <source>
        <strain evidence="2 3">NBRC 106145</strain>
    </source>
</reference>
<proteinExistence type="predicted"/>
<feature type="region of interest" description="Disordered" evidence="1">
    <location>
        <begin position="1"/>
        <end position="23"/>
    </location>
</feature>
<dbReference type="Proteomes" id="UP000612282">
    <property type="component" value="Unassembled WGS sequence"/>
</dbReference>
<name>A0ABQ3X115_9ACTN</name>